<evidence type="ECO:0000256" key="9">
    <source>
        <dbReference type="RuleBase" id="RU369079"/>
    </source>
</evidence>
<reference evidence="11" key="1">
    <citation type="journal article" date="2014" name="Int. J. Syst. Evol. Microbiol.">
        <title>Complete genome sequence of Corynebacterium casei LMG S-19264T (=DSM 44701T), isolated from a smear-ripened cheese.</title>
        <authorList>
            <consortium name="US DOE Joint Genome Institute (JGI-PGF)"/>
            <person name="Walter F."/>
            <person name="Albersmeier A."/>
            <person name="Kalinowski J."/>
            <person name="Ruckert C."/>
        </authorList>
    </citation>
    <scope>NUCLEOTIDE SEQUENCE</scope>
    <source>
        <strain evidence="11">CGMCC 1.12919</strain>
    </source>
</reference>
<evidence type="ECO:0000256" key="2">
    <source>
        <dbReference type="ARBA" id="ARBA00022448"/>
    </source>
</evidence>
<proteinExistence type="inferred from homology"/>
<evidence type="ECO:0000256" key="8">
    <source>
        <dbReference type="ARBA" id="ARBA00038436"/>
    </source>
</evidence>
<dbReference type="InterPro" id="IPR007387">
    <property type="entry name" value="TRAP_DctQ"/>
</dbReference>
<comment type="subunit">
    <text evidence="9">The complex comprises the extracytoplasmic solute receptor protein and the two transmembrane proteins.</text>
</comment>
<name>A0A916U624_9HYPH</name>
<dbReference type="GO" id="GO:0015740">
    <property type="term" value="P:C4-dicarboxylate transport"/>
    <property type="evidence" value="ECO:0007669"/>
    <property type="project" value="TreeGrafter"/>
</dbReference>
<keyword evidence="12" id="KW-1185">Reference proteome</keyword>
<dbReference type="PANTHER" id="PTHR35011:SF10">
    <property type="entry name" value="TRAP TRANSPORTER SMALL PERMEASE PROTEIN"/>
    <property type="match status" value="1"/>
</dbReference>
<gene>
    <name evidence="11" type="ORF">GCM10010994_19300</name>
</gene>
<feature type="domain" description="Tripartite ATP-independent periplasmic transporters DctQ component" evidence="10">
    <location>
        <begin position="1"/>
        <end position="129"/>
    </location>
</feature>
<comment type="similarity">
    <text evidence="8 9">Belongs to the TRAP transporter small permease family.</text>
</comment>
<dbReference type="Pfam" id="PF04290">
    <property type="entry name" value="DctQ"/>
    <property type="match status" value="1"/>
</dbReference>
<evidence type="ECO:0000256" key="1">
    <source>
        <dbReference type="ARBA" id="ARBA00004429"/>
    </source>
</evidence>
<dbReference type="PANTHER" id="PTHR35011">
    <property type="entry name" value="2,3-DIKETO-L-GULONATE TRAP TRANSPORTER SMALL PERMEASE PROTEIN YIAM"/>
    <property type="match status" value="1"/>
</dbReference>
<evidence type="ECO:0000256" key="4">
    <source>
        <dbReference type="ARBA" id="ARBA00022519"/>
    </source>
</evidence>
<comment type="subcellular location">
    <subcellularLocation>
        <location evidence="1 9">Cell inner membrane</location>
        <topology evidence="1 9">Multi-pass membrane protein</topology>
    </subcellularLocation>
</comment>
<evidence type="ECO:0000256" key="7">
    <source>
        <dbReference type="ARBA" id="ARBA00023136"/>
    </source>
</evidence>
<organism evidence="11 12">
    <name type="scientific">Chelatococcus reniformis</name>
    <dbReference type="NCBI Taxonomy" id="1494448"/>
    <lineage>
        <taxon>Bacteria</taxon>
        <taxon>Pseudomonadati</taxon>
        <taxon>Pseudomonadota</taxon>
        <taxon>Alphaproteobacteria</taxon>
        <taxon>Hyphomicrobiales</taxon>
        <taxon>Chelatococcaceae</taxon>
        <taxon>Chelatococcus</taxon>
    </lineage>
</organism>
<dbReference type="GO" id="GO:0005886">
    <property type="term" value="C:plasma membrane"/>
    <property type="evidence" value="ECO:0007669"/>
    <property type="project" value="UniProtKB-SubCell"/>
</dbReference>
<comment type="caution">
    <text evidence="11">The sequence shown here is derived from an EMBL/GenBank/DDBJ whole genome shotgun (WGS) entry which is preliminary data.</text>
</comment>
<sequence length="167" mass="18088">MFIIFFDVVGRYAFNSPISWVYDIVAIYFLNAILYLMASETLRSGSHLALDLQVRLLPQRVWSLLQGAAWLAVAAVLALACWQIGGAAIRSLIAGEVHPGLYEWPVWLEKGIVAFGLALLVVRIGLRLTRFCLTGADARVFHTEDAHDAGALPPAALGEAAGGGRAR</sequence>
<reference evidence="11" key="2">
    <citation type="submission" date="2020-09" db="EMBL/GenBank/DDBJ databases">
        <authorList>
            <person name="Sun Q."/>
            <person name="Zhou Y."/>
        </authorList>
    </citation>
    <scope>NUCLEOTIDE SEQUENCE</scope>
    <source>
        <strain evidence="11">CGMCC 1.12919</strain>
    </source>
</reference>
<evidence type="ECO:0000313" key="11">
    <source>
        <dbReference type="EMBL" id="GGC60799.1"/>
    </source>
</evidence>
<evidence type="ECO:0000256" key="5">
    <source>
        <dbReference type="ARBA" id="ARBA00022692"/>
    </source>
</evidence>
<keyword evidence="7 9" id="KW-0472">Membrane</keyword>
<dbReference type="GO" id="GO:0022857">
    <property type="term" value="F:transmembrane transporter activity"/>
    <property type="evidence" value="ECO:0007669"/>
    <property type="project" value="UniProtKB-UniRule"/>
</dbReference>
<dbReference type="Proteomes" id="UP000637002">
    <property type="component" value="Unassembled WGS sequence"/>
</dbReference>
<feature type="transmembrane region" description="Helical" evidence="9">
    <location>
        <begin position="105"/>
        <end position="126"/>
    </location>
</feature>
<keyword evidence="4 9" id="KW-0997">Cell inner membrane</keyword>
<feature type="transmembrane region" description="Helical" evidence="9">
    <location>
        <begin position="20"/>
        <end position="38"/>
    </location>
</feature>
<keyword evidence="2 9" id="KW-0813">Transport</keyword>
<dbReference type="InterPro" id="IPR055348">
    <property type="entry name" value="DctQ"/>
</dbReference>
<comment type="caution">
    <text evidence="9">Lacks conserved residue(s) required for the propagation of feature annotation.</text>
</comment>
<feature type="transmembrane region" description="Helical" evidence="9">
    <location>
        <begin position="61"/>
        <end position="85"/>
    </location>
</feature>
<protein>
    <recommendedName>
        <fullName evidence="9">TRAP transporter small permease protein</fullName>
    </recommendedName>
</protein>
<keyword evidence="6 9" id="KW-1133">Transmembrane helix</keyword>
<evidence type="ECO:0000256" key="6">
    <source>
        <dbReference type="ARBA" id="ARBA00022989"/>
    </source>
</evidence>
<keyword evidence="5 9" id="KW-0812">Transmembrane</keyword>
<dbReference type="EMBL" id="BMGG01000003">
    <property type="protein sequence ID" value="GGC60799.1"/>
    <property type="molecule type" value="Genomic_DNA"/>
</dbReference>
<evidence type="ECO:0000313" key="12">
    <source>
        <dbReference type="Proteomes" id="UP000637002"/>
    </source>
</evidence>
<comment type="function">
    <text evidence="9">Part of the tripartite ATP-independent periplasmic (TRAP) transport system.</text>
</comment>
<evidence type="ECO:0000256" key="3">
    <source>
        <dbReference type="ARBA" id="ARBA00022475"/>
    </source>
</evidence>
<keyword evidence="3" id="KW-1003">Cell membrane</keyword>
<dbReference type="AlphaFoldDB" id="A0A916U624"/>
<accession>A0A916U624</accession>
<evidence type="ECO:0000259" key="10">
    <source>
        <dbReference type="Pfam" id="PF04290"/>
    </source>
</evidence>